<proteinExistence type="predicted"/>
<sequence length="852" mass="96060">MSYHLSSPTESSGSDSELNAAAEAARHPSLSNKDDAWGDEDTLPSAFDALLVGRVKRALAAIENEGFSLAELVDLVTWGNRACTSDPRVRGVRRAFMHSDLLPTMLQRWADPPRVRKGTQPEGGATAVKEAAFAIVLEQLTQELASVSSKVLRSPANRELSAEELTSMRFSELIPRVQHIAPQAWSLLRQLGYSARQEVHNTRKNPDKVVFTVISMLCYTRNKNCGRYQKALSIYVKFKGLSAKAFDTLHASGLVMSHKWTGNAVDKISKRAMDEVAAMMEQNHAWLISHDNIQLPFRVYSQRSDHNTTFGNGTAATVYFKRGVVPPGPEANAALKSGRAKGLKDNLTAADIGDLENAAAPRIRTHAIWEILRFLLEAPEFDFATYFDKSSAAVQRPAHSQALPHGKEHATLQRMLGSVDIAEASYEDNERLITEWLRQLGLSGPEKEKEIGLKQVIFWVGDQLTVDRLRGLYKFHAEEFNAFDRLDWLIPIFGWLHLMMAYANSLHKQYLGTGRGYGLSRVFDVLARKGLHRVQTKGIFYHDLNEAIYHVTEAHLRVDWKLVTGVDNLAELRSLSGEELLKHATEIHDRCASGAALADLDELPEDEQDDQLRQVYMWNRDALRFVVLGEALKRGDVGTMEDMLPFLAYRFSGGNNNKYCIEILELLQGIHKEWPDDVVDFVREHCWLVNFSGTPTGFCPVDQAQEHNIKDIKEGPSIDWKFLKKMHPAIPVIHELSKHMEEEFRTYTRGLKHTVPKKDQDVKKLEDTYSEAGIHKREPGRVLNKKRPDTAEDFLAKGAEGFYKVLDRWQANRNYERRTDEDWEFHSANGSPAPSSESGASGSDEVESIHLQ</sequence>
<evidence type="ECO:0000259" key="2">
    <source>
        <dbReference type="Pfam" id="PF20231"/>
    </source>
</evidence>
<feature type="region of interest" description="Disordered" evidence="1">
    <location>
        <begin position="818"/>
        <end position="852"/>
    </location>
</feature>
<dbReference type="InterPro" id="IPR046496">
    <property type="entry name" value="DUF6589"/>
</dbReference>
<feature type="region of interest" description="Disordered" evidence="1">
    <location>
        <begin position="1"/>
        <end position="37"/>
    </location>
</feature>
<dbReference type="AlphaFoldDB" id="A0A550BVI6"/>
<dbReference type="EMBL" id="VDMD01000066">
    <property type="protein sequence ID" value="TRM56541.1"/>
    <property type="molecule type" value="Genomic_DNA"/>
</dbReference>
<keyword evidence="4" id="KW-1185">Reference proteome</keyword>
<evidence type="ECO:0000313" key="4">
    <source>
        <dbReference type="Proteomes" id="UP000320762"/>
    </source>
</evidence>
<feature type="compositionally biased region" description="Low complexity" evidence="1">
    <location>
        <begin position="827"/>
        <end position="843"/>
    </location>
</feature>
<evidence type="ECO:0000256" key="1">
    <source>
        <dbReference type="SAM" id="MobiDB-lite"/>
    </source>
</evidence>
<dbReference type="Pfam" id="PF20231">
    <property type="entry name" value="DUF6589"/>
    <property type="match status" value="1"/>
</dbReference>
<evidence type="ECO:0000313" key="3">
    <source>
        <dbReference type="EMBL" id="TRM56541.1"/>
    </source>
</evidence>
<organism evidence="3 4">
    <name type="scientific">Schizophyllum amplum</name>
    <dbReference type="NCBI Taxonomy" id="97359"/>
    <lineage>
        <taxon>Eukaryota</taxon>
        <taxon>Fungi</taxon>
        <taxon>Dikarya</taxon>
        <taxon>Basidiomycota</taxon>
        <taxon>Agaricomycotina</taxon>
        <taxon>Agaricomycetes</taxon>
        <taxon>Agaricomycetidae</taxon>
        <taxon>Agaricales</taxon>
        <taxon>Schizophyllaceae</taxon>
        <taxon>Schizophyllum</taxon>
    </lineage>
</organism>
<reference evidence="3 4" key="1">
    <citation type="journal article" date="2019" name="New Phytol.">
        <title>Comparative genomics reveals unique wood-decay strategies and fruiting body development in the Schizophyllaceae.</title>
        <authorList>
            <person name="Almasi E."/>
            <person name="Sahu N."/>
            <person name="Krizsan K."/>
            <person name="Balint B."/>
            <person name="Kovacs G.M."/>
            <person name="Kiss B."/>
            <person name="Cseklye J."/>
            <person name="Drula E."/>
            <person name="Henrissat B."/>
            <person name="Nagy I."/>
            <person name="Chovatia M."/>
            <person name="Adam C."/>
            <person name="LaButti K."/>
            <person name="Lipzen A."/>
            <person name="Riley R."/>
            <person name="Grigoriev I.V."/>
            <person name="Nagy L.G."/>
        </authorList>
    </citation>
    <scope>NUCLEOTIDE SEQUENCE [LARGE SCALE GENOMIC DNA]</scope>
    <source>
        <strain evidence="3 4">NL-1724</strain>
    </source>
</reference>
<protein>
    <recommendedName>
        <fullName evidence="2">DUF6589 domain-containing protein</fullName>
    </recommendedName>
</protein>
<dbReference type="Proteomes" id="UP000320762">
    <property type="component" value="Unassembled WGS sequence"/>
</dbReference>
<gene>
    <name evidence="3" type="ORF">BD626DRAFT_575559</name>
</gene>
<name>A0A550BVI6_9AGAR</name>
<dbReference type="OrthoDB" id="3251235at2759"/>
<dbReference type="STRING" id="97359.A0A550BVI6"/>
<feature type="domain" description="DUF6589" evidence="2">
    <location>
        <begin position="344"/>
        <end position="753"/>
    </location>
</feature>
<comment type="caution">
    <text evidence="3">The sequence shown here is derived from an EMBL/GenBank/DDBJ whole genome shotgun (WGS) entry which is preliminary data.</text>
</comment>
<feature type="compositionally biased region" description="Low complexity" evidence="1">
    <location>
        <begin position="1"/>
        <end position="16"/>
    </location>
</feature>
<accession>A0A550BVI6</accession>